<feature type="binding site" evidence="5">
    <location>
        <position position="69"/>
    </location>
    <ligand>
        <name>a divalent metal cation</name>
        <dbReference type="ChEBI" id="CHEBI:60240"/>
        <label>1</label>
    </ligand>
</feature>
<feature type="binding site" evidence="5">
    <location>
        <position position="333"/>
    </location>
    <ligand>
        <name>a divalent metal cation</name>
        <dbReference type="ChEBI" id="CHEBI:60240"/>
        <label>1</label>
    </ligand>
</feature>
<evidence type="ECO:0000256" key="3">
    <source>
        <dbReference type="ARBA" id="ARBA00022723"/>
    </source>
</evidence>
<dbReference type="SUPFAM" id="SSF102705">
    <property type="entry name" value="NIF3 (NGG1p interacting factor 3)-like"/>
    <property type="match status" value="1"/>
</dbReference>
<dbReference type="FunFam" id="3.30.70.120:FF:000006">
    <property type="entry name" value="GTP cyclohydrolase 1 type 2 homolog"/>
    <property type="match status" value="1"/>
</dbReference>
<dbReference type="PANTHER" id="PTHR13799">
    <property type="entry name" value="NGG1 INTERACTING FACTOR 3"/>
    <property type="match status" value="1"/>
</dbReference>
<dbReference type="OrthoDB" id="9792792at2"/>
<keyword evidence="7" id="KW-1185">Reference proteome</keyword>
<dbReference type="InterPro" id="IPR036069">
    <property type="entry name" value="DUF34/NIF3_sf"/>
</dbReference>
<dbReference type="FunFam" id="3.40.1390.30:FF:000001">
    <property type="entry name" value="GTP cyclohydrolase 1 type 2"/>
    <property type="match status" value="1"/>
</dbReference>
<organism evidence="6 7">
    <name type="scientific">Jeotgalibacillus soli</name>
    <dbReference type="NCBI Taxonomy" id="889306"/>
    <lineage>
        <taxon>Bacteria</taxon>
        <taxon>Bacillati</taxon>
        <taxon>Bacillota</taxon>
        <taxon>Bacilli</taxon>
        <taxon>Bacillales</taxon>
        <taxon>Caryophanaceae</taxon>
        <taxon>Jeotgalibacillus</taxon>
    </lineage>
</organism>
<evidence type="ECO:0000256" key="4">
    <source>
        <dbReference type="PIRNR" id="PIRNR037489"/>
    </source>
</evidence>
<dbReference type="Gene3D" id="3.30.70.120">
    <property type="match status" value="1"/>
</dbReference>
<evidence type="ECO:0000256" key="1">
    <source>
        <dbReference type="ARBA" id="ARBA00006964"/>
    </source>
</evidence>
<feature type="binding site" evidence="5">
    <location>
        <position position="336"/>
    </location>
    <ligand>
        <name>a divalent metal cation</name>
        <dbReference type="ChEBI" id="CHEBI:60240"/>
        <label>1</label>
    </ligand>
</feature>
<dbReference type="GO" id="GO:0005737">
    <property type="term" value="C:cytoplasm"/>
    <property type="evidence" value="ECO:0007669"/>
    <property type="project" value="TreeGrafter"/>
</dbReference>
<proteinExistence type="inferred from homology"/>
<evidence type="ECO:0000256" key="5">
    <source>
        <dbReference type="PIRSR" id="PIRSR602678-1"/>
    </source>
</evidence>
<evidence type="ECO:0000256" key="2">
    <source>
        <dbReference type="ARBA" id="ARBA00022112"/>
    </source>
</evidence>
<dbReference type="GO" id="GO:0046872">
    <property type="term" value="F:metal ion binding"/>
    <property type="evidence" value="ECO:0007669"/>
    <property type="project" value="UniProtKB-UniRule"/>
</dbReference>
<protein>
    <recommendedName>
        <fullName evidence="2 4">GTP cyclohydrolase 1 type 2 homolog</fullName>
    </recommendedName>
</protein>
<comment type="caution">
    <text evidence="6">The sequence shown here is derived from an EMBL/GenBank/DDBJ whole genome shotgun (WGS) entry which is preliminary data.</text>
</comment>
<dbReference type="PATRIC" id="fig|889306.3.peg.3410"/>
<feature type="binding site" evidence="5">
    <location>
        <position position="107"/>
    </location>
    <ligand>
        <name>a divalent metal cation</name>
        <dbReference type="ChEBI" id="CHEBI:60240"/>
        <label>1</label>
    </ligand>
</feature>
<feature type="binding site" evidence="5">
    <location>
        <position position="68"/>
    </location>
    <ligand>
        <name>a divalent metal cation</name>
        <dbReference type="ChEBI" id="CHEBI:60240"/>
        <label>1</label>
    </ligand>
</feature>
<dbReference type="AlphaFoldDB" id="A0A0C2RRP9"/>
<dbReference type="EMBL" id="JXRP01000019">
    <property type="protein sequence ID" value="KIL44429.1"/>
    <property type="molecule type" value="Genomic_DNA"/>
</dbReference>
<gene>
    <name evidence="6" type="ORF">KP78_33930</name>
</gene>
<reference evidence="6 7" key="1">
    <citation type="submission" date="2015-01" db="EMBL/GenBank/DDBJ databases">
        <title>Genome sequencing of Jeotgalibacillus soli.</title>
        <authorList>
            <person name="Goh K.M."/>
            <person name="Chan K.-G."/>
            <person name="Yaakop A.S."/>
            <person name="Ee R."/>
            <person name="Gan H.M."/>
            <person name="Chan C.S."/>
        </authorList>
    </citation>
    <scope>NUCLEOTIDE SEQUENCE [LARGE SCALE GENOMIC DNA]</scope>
    <source>
        <strain evidence="6 7">P9</strain>
    </source>
</reference>
<evidence type="ECO:0000313" key="7">
    <source>
        <dbReference type="Proteomes" id="UP000031938"/>
    </source>
</evidence>
<dbReference type="PIRSF" id="PIRSF037489">
    <property type="entry name" value="UCP037489_NIF3_YqfO"/>
    <property type="match status" value="1"/>
</dbReference>
<comment type="similarity">
    <text evidence="1 4">Belongs to the GTP cyclohydrolase I type 2/NIF3 family.</text>
</comment>
<dbReference type="Proteomes" id="UP000031938">
    <property type="component" value="Unassembled WGS sequence"/>
</dbReference>
<dbReference type="Pfam" id="PF01784">
    <property type="entry name" value="DUF34_NIF3"/>
    <property type="match status" value="1"/>
</dbReference>
<dbReference type="STRING" id="889306.KP78_33930"/>
<sequence length="373" mass="41261">MEKQVNGHQIIQLFEQFSPKKLAMEHDPIGLQIGRLNQPVNRVLVALDVTEAVVDEAISQNAQLIIAHHPIIYRPLKYIHTDEPAGKIIAKLILHDIAVYVAHTNLDITEGGVNDWLADALQLTNTTVLVPTTEDHLKKLVVFVPKTHAEQVRQAMTEAGAGYIGDYSHCTFTSLGEGRFKPEEGTAPFIGAHHQLEVVEEARIETVVTSSIESSVIKAMIKAHPYEEVAYDVYPEDRKGKELGLGRVGVLADSMTLEEFCEHVKKSLDVPKVRFVGNLKDRIKKVAILGGTGNKYTKAAKFSGADVYVTGDVDYHIAHDAIMMGLRIVDPGHNIEKVMKKGTAVEMAKRCLDKGFNVEFIPSSIHTDPFSFQ</sequence>
<keyword evidence="3 4" id="KW-0479">Metal-binding</keyword>
<dbReference type="InterPro" id="IPR017221">
    <property type="entry name" value="DUF34/NIF3_bac"/>
</dbReference>
<dbReference type="RefSeq" id="WP_041090296.1">
    <property type="nucleotide sequence ID" value="NZ_JXRP01000019.1"/>
</dbReference>
<dbReference type="NCBIfam" id="TIGR00486">
    <property type="entry name" value="YbgI_SA1388"/>
    <property type="match status" value="1"/>
</dbReference>
<dbReference type="InterPro" id="IPR015867">
    <property type="entry name" value="N-reg_PII/ATP_PRibTrfase_C"/>
</dbReference>
<dbReference type="PANTHER" id="PTHR13799:SF14">
    <property type="entry name" value="GTP CYCLOHYDROLASE 1 TYPE 2 HOMOLOG"/>
    <property type="match status" value="1"/>
</dbReference>
<dbReference type="Gene3D" id="3.40.1390.30">
    <property type="entry name" value="NIF3 (NGG1p interacting factor 3)-like"/>
    <property type="match status" value="1"/>
</dbReference>
<name>A0A0C2RRP9_9BACL</name>
<dbReference type="InterPro" id="IPR002678">
    <property type="entry name" value="DUF34/NIF3"/>
</dbReference>
<evidence type="ECO:0000313" key="6">
    <source>
        <dbReference type="EMBL" id="KIL44429.1"/>
    </source>
</evidence>
<accession>A0A0C2RRP9</accession>